<dbReference type="STRING" id="768679.TTX_0127"/>
<protein>
    <recommendedName>
        <fullName evidence="1">DUF6884 domain-containing protein</fullName>
    </recommendedName>
</protein>
<name>G4RMH3_THETK</name>
<dbReference type="RefSeq" id="WP_014126062.1">
    <property type="nucleotide sequence ID" value="NC_016070.1"/>
</dbReference>
<sequence>MPLVSIEDITAEQLRERFKSRDLLILAHCTKRKKVDWSSVVEALKVRGLGVPGFDLERENTYREALQSFIKPAVEMYGGSFAQVRSIFYRVRQCARAELFIVSARYGLIRWDEPIIPYEATLNALRRDELARWSLERGVPERTQALLKRFGAVLAILPESYARALGPALDELLSLESVLAVIPASLTDGTERALVVPRRGRYLRREEALKLSGLLAEALCR</sequence>
<dbReference type="Pfam" id="PF21818">
    <property type="entry name" value="DUF6884"/>
    <property type="match status" value="1"/>
</dbReference>
<reference evidence="2 3" key="1">
    <citation type="journal article" date="2011" name="PLoS ONE">
        <title>The complete genome sequence of Thermoproteus tenax: a physiologically versatile member of the Crenarchaeota.</title>
        <authorList>
            <person name="Siebers B."/>
            <person name="Zaparty M."/>
            <person name="Raddatz G."/>
            <person name="Tjaden B."/>
            <person name="Albers S.V."/>
            <person name="Bell S.D."/>
            <person name="Blombach F."/>
            <person name="Kletzin A."/>
            <person name="Kyrpides N."/>
            <person name="Lanz C."/>
            <person name="Plagens A."/>
            <person name="Rampp M."/>
            <person name="Rosinus A."/>
            <person name="von Jan M."/>
            <person name="Makarova K.S."/>
            <person name="Klenk H.P."/>
            <person name="Schuster S.C."/>
            <person name="Hensel R."/>
        </authorList>
    </citation>
    <scope>NUCLEOTIDE SEQUENCE [LARGE SCALE GENOMIC DNA]</scope>
    <source>
        <strain evidence="3">ATCC 35583 / DSM 2078 / JCM 9277 / NBRC 100435 / Kra 1</strain>
    </source>
</reference>
<dbReference type="Proteomes" id="UP000002654">
    <property type="component" value="Chromosome"/>
</dbReference>
<dbReference type="OrthoDB" id="25635at2157"/>
<proteinExistence type="predicted"/>
<dbReference type="eggNOG" id="arCOG03726">
    <property type="taxonomic scope" value="Archaea"/>
</dbReference>
<dbReference type="PaxDb" id="768679-TTX_0127"/>
<evidence type="ECO:0000259" key="1">
    <source>
        <dbReference type="Pfam" id="PF21818"/>
    </source>
</evidence>
<dbReference type="InterPro" id="IPR049251">
    <property type="entry name" value="DUF6884"/>
</dbReference>
<dbReference type="PATRIC" id="fig|768679.9.peg.132"/>
<keyword evidence="3" id="KW-1185">Reference proteome</keyword>
<feature type="domain" description="DUF6884" evidence="1">
    <location>
        <begin position="72"/>
        <end position="168"/>
    </location>
</feature>
<dbReference type="EMBL" id="FN869859">
    <property type="protein sequence ID" value="CCC80804.1"/>
    <property type="molecule type" value="Genomic_DNA"/>
</dbReference>
<evidence type="ECO:0000313" key="2">
    <source>
        <dbReference type="EMBL" id="CCC80804.1"/>
    </source>
</evidence>
<dbReference type="AlphaFoldDB" id="G4RMH3"/>
<gene>
    <name evidence="2" type="ordered locus">TTX_0127</name>
</gene>
<accession>G4RMH3</accession>
<organism evidence="2 3">
    <name type="scientific">Thermoproteus tenax (strain ATCC 35583 / DSM 2078 / JCM 9277 / NBRC 100435 / Kra 1)</name>
    <dbReference type="NCBI Taxonomy" id="768679"/>
    <lineage>
        <taxon>Archaea</taxon>
        <taxon>Thermoproteota</taxon>
        <taxon>Thermoprotei</taxon>
        <taxon>Thermoproteales</taxon>
        <taxon>Thermoproteaceae</taxon>
        <taxon>Thermoproteus</taxon>
    </lineage>
</organism>
<evidence type="ECO:0000313" key="3">
    <source>
        <dbReference type="Proteomes" id="UP000002654"/>
    </source>
</evidence>
<dbReference type="HOGENOM" id="CLU_1232826_0_0_2"/>
<dbReference type="KEGG" id="ttn:TTX_0127"/>
<dbReference type="GeneID" id="11263136"/>